<dbReference type="InterPro" id="IPR005966">
    <property type="entry name" value="D-Cys_desShydrase"/>
</dbReference>
<dbReference type="InterPro" id="IPR027278">
    <property type="entry name" value="ACCD_DCysDesulf"/>
</dbReference>
<evidence type="ECO:0000313" key="7">
    <source>
        <dbReference type="EMBL" id="RCU56644.1"/>
    </source>
</evidence>
<dbReference type="PANTHER" id="PTHR43780:SF2">
    <property type="entry name" value="1-AMINOCYCLOPROPANE-1-CARBOXYLATE DEAMINASE-RELATED"/>
    <property type="match status" value="1"/>
</dbReference>
<keyword evidence="8" id="KW-1185">Reference proteome</keyword>
<comment type="caution">
    <text evidence="7">The sequence shown here is derived from an EMBL/GenBank/DDBJ whole genome shotgun (WGS) entry which is preliminary data.</text>
</comment>
<comment type="cofactor">
    <cofactor evidence="1">
        <name>pyridoxal 5'-phosphate</name>
        <dbReference type="ChEBI" id="CHEBI:597326"/>
    </cofactor>
</comment>
<dbReference type="NCBIfam" id="TIGR01275">
    <property type="entry name" value="ACC_deam_rel"/>
    <property type="match status" value="1"/>
</dbReference>
<dbReference type="EMBL" id="QPIG01000005">
    <property type="protein sequence ID" value="RCU56644.1"/>
    <property type="molecule type" value="Genomic_DNA"/>
</dbReference>
<dbReference type="RefSeq" id="WP_113966615.1">
    <property type="nucleotide sequence ID" value="NZ_JAWVXR010000008.1"/>
</dbReference>
<feature type="modified residue" description="N6-(pyridoxal phosphate)lysine" evidence="5">
    <location>
        <position position="46"/>
    </location>
</feature>
<dbReference type="OrthoDB" id="9801249at2"/>
<reference evidence="7 8" key="1">
    <citation type="submission" date="2018-07" db="EMBL/GenBank/DDBJ databases">
        <title>Oceanihabitans testaceum sp. nov., isolated from marine sediment.</title>
        <authorList>
            <person name="Li C.-M."/>
        </authorList>
    </citation>
    <scope>NUCLEOTIDE SEQUENCE [LARGE SCALE GENOMIC DNA]</scope>
    <source>
        <strain evidence="7 8">S9-10</strain>
    </source>
</reference>
<keyword evidence="3 5" id="KW-0663">Pyridoxal phosphate</keyword>
<evidence type="ECO:0000259" key="6">
    <source>
        <dbReference type="Pfam" id="PF00291"/>
    </source>
</evidence>
<dbReference type="Pfam" id="PF00291">
    <property type="entry name" value="PALP"/>
    <property type="match status" value="1"/>
</dbReference>
<dbReference type="Gene3D" id="3.40.50.1100">
    <property type="match status" value="2"/>
</dbReference>
<dbReference type="InterPro" id="IPR001926">
    <property type="entry name" value="TrpB-like_PALP"/>
</dbReference>
<feature type="domain" description="Tryptophan synthase beta chain-like PALP" evidence="6">
    <location>
        <begin position="8"/>
        <end position="312"/>
    </location>
</feature>
<accession>A0A368P3K2</accession>
<evidence type="ECO:0000256" key="2">
    <source>
        <dbReference type="ARBA" id="ARBA00008639"/>
    </source>
</evidence>
<evidence type="ECO:0000256" key="3">
    <source>
        <dbReference type="ARBA" id="ARBA00022898"/>
    </source>
</evidence>
<comment type="similarity">
    <text evidence="2">Belongs to the ACC deaminase/D-cysteine desulfhydrase family.</text>
</comment>
<dbReference type="Proteomes" id="UP000252249">
    <property type="component" value="Unassembled WGS sequence"/>
</dbReference>
<feature type="active site" description="Nucleophile" evidence="4">
    <location>
        <position position="73"/>
    </location>
</feature>
<name>A0A368P3K2_9FLAO</name>
<evidence type="ECO:0000313" key="8">
    <source>
        <dbReference type="Proteomes" id="UP000252249"/>
    </source>
</evidence>
<sequence>MIDNKFDLGFFPTPLHALKNVSKKYPGYQIYMKRDDTTGLASGGNKTRKLEYLIQEALDAGCDTIITAGAQQSNHCRQTAAACSKAGLKCHLLLGGTAPKVYEGNLLLSSILGAAIHFTGANRKGEDIEALKSKLQQEGAKCFVIPYGGSNFTGALGFVHAVKELKAQLTAQNLEIDYIFFASSSGGMQAGLTLGKELFSLDATLMPINIDKDGIQGGSLEEVVFKIVQEGVEKLGLSEAFSLSDISLYRDYDKKGYGKVTLDEIKAIKELATSEGILVDPVYTGRAFYGMLDFLNEKKIPSNSNVLFWHTGGLPAIFKYADKLQ</sequence>
<dbReference type="SUPFAM" id="SSF53686">
    <property type="entry name" value="Tryptophan synthase beta subunit-like PLP-dependent enzymes"/>
    <property type="match status" value="1"/>
</dbReference>
<dbReference type="PIRSF" id="PIRSF006278">
    <property type="entry name" value="ACCD_DCysDesulf"/>
    <property type="match status" value="1"/>
</dbReference>
<evidence type="ECO:0000256" key="5">
    <source>
        <dbReference type="PIRSR" id="PIRSR006278-2"/>
    </source>
</evidence>
<proteinExistence type="inferred from homology"/>
<evidence type="ECO:0000256" key="4">
    <source>
        <dbReference type="PIRSR" id="PIRSR006278-1"/>
    </source>
</evidence>
<organism evidence="7 8">
    <name type="scientific">Oceanihabitans sediminis</name>
    <dbReference type="NCBI Taxonomy" id="1812012"/>
    <lineage>
        <taxon>Bacteria</taxon>
        <taxon>Pseudomonadati</taxon>
        <taxon>Bacteroidota</taxon>
        <taxon>Flavobacteriia</taxon>
        <taxon>Flavobacteriales</taxon>
        <taxon>Flavobacteriaceae</taxon>
        <taxon>Oceanihabitans</taxon>
    </lineage>
</organism>
<protein>
    <submittedName>
        <fullName evidence="7">D-cysteine desulfhydrase family protein</fullName>
    </submittedName>
</protein>
<dbReference type="AlphaFoldDB" id="A0A368P3K2"/>
<dbReference type="GO" id="GO:0019148">
    <property type="term" value="F:D-cysteine desulfhydrase activity"/>
    <property type="evidence" value="ECO:0007669"/>
    <property type="project" value="TreeGrafter"/>
</dbReference>
<evidence type="ECO:0000256" key="1">
    <source>
        <dbReference type="ARBA" id="ARBA00001933"/>
    </source>
</evidence>
<gene>
    <name evidence="7" type="ORF">DU428_12185</name>
</gene>
<dbReference type="PANTHER" id="PTHR43780">
    <property type="entry name" value="1-AMINOCYCLOPROPANE-1-CARBOXYLATE DEAMINASE-RELATED"/>
    <property type="match status" value="1"/>
</dbReference>
<dbReference type="InterPro" id="IPR036052">
    <property type="entry name" value="TrpB-like_PALP_sf"/>
</dbReference>